<dbReference type="STRING" id="1434700.SAMN06296427_10483"/>
<protein>
    <submittedName>
        <fullName evidence="1">Uncharacterized protein</fullName>
    </submittedName>
</protein>
<reference evidence="2" key="1">
    <citation type="submission" date="2017-04" db="EMBL/GenBank/DDBJ databases">
        <authorList>
            <person name="Varghese N."/>
            <person name="Submissions S."/>
        </authorList>
    </citation>
    <scope>NUCLEOTIDE SEQUENCE [LARGE SCALE GENOMIC DNA]</scope>
    <source>
        <strain evidence="2">CGMCC 1.12708</strain>
    </source>
</reference>
<evidence type="ECO:0000313" key="2">
    <source>
        <dbReference type="Proteomes" id="UP000192393"/>
    </source>
</evidence>
<proteinExistence type="predicted"/>
<gene>
    <name evidence="1" type="ORF">SAMN06296427_10483</name>
</gene>
<dbReference type="EMBL" id="FWXS01000004">
    <property type="protein sequence ID" value="SMC58812.1"/>
    <property type="molecule type" value="Genomic_DNA"/>
</dbReference>
<dbReference type="Proteomes" id="UP000192393">
    <property type="component" value="Unassembled WGS sequence"/>
</dbReference>
<dbReference type="AlphaFoldDB" id="A0A1W2AE88"/>
<organism evidence="1 2">
    <name type="scientific">Moheibacter sediminis</name>
    <dbReference type="NCBI Taxonomy" id="1434700"/>
    <lineage>
        <taxon>Bacteria</taxon>
        <taxon>Pseudomonadati</taxon>
        <taxon>Bacteroidota</taxon>
        <taxon>Flavobacteriia</taxon>
        <taxon>Flavobacteriales</taxon>
        <taxon>Weeksellaceae</taxon>
        <taxon>Moheibacter</taxon>
    </lineage>
</organism>
<sequence length="114" mass="12379">MTMTKINYKDINTLADLRLAKQQLKTKMSNADKKTQDGFLYKTFNNLVNKVEDNSSVLGSPIGNGVNSALSFISGQASQRLKMGTTGKTILSIAVAIAVPIVAKKIQGYLEDKL</sequence>
<name>A0A1W2AE88_9FLAO</name>
<keyword evidence="2" id="KW-1185">Reference proteome</keyword>
<accession>A0A1W2AE88</accession>
<evidence type="ECO:0000313" key="1">
    <source>
        <dbReference type="EMBL" id="SMC58812.1"/>
    </source>
</evidence>